<evidence type="ECO:0000313" key="1">
    <source>
        <dbReference type="EMBL" id="GAA4468387.1"/>
    </source>
</evidence>
<dbReference type="Proteomes" id="UP001500067">
    <property type="component" value="Unassembled WGS sequence"/>
</dbReference>
<proteinExistence type="predicted"/>
<reference evidence="2" key="1">
    <citation type="journal article" date="2019" name="Int. J. Syst. Evol. Microbiol.">
        <title>The Global Catalogue of Microorganisms (GCM) 10K type strain sequencing project: providing services to taxonomists for standard genome sequencing and annotation.</title>
        <authorList>
            <consortium name="The Broad Institute Genomics Platform"/>
            <consortium name="The Broad Institute Genome Sequencing Center for Infectious Disease"/>
            <person name="Wu L."/>
            <person name="Ma J."/>
        </authorList>
    </citation>
    <scope>NUCLEOTIDE SEQUENCE [LARGE SCALE GENOMIC DNA]</scope>
    <source>
        <strain evidence="2">JCM 32105</strain>
    </source>
</reference>
<name>A0ABP8NKD7_9BACT</name>
<evidence type="ECO:0000313" key="2">
    <source>
        <dbReference type="Proteomes" id="UP001500067"/>
    </source>
</evidence>
<keyword evidence="2" id="KW-1185">Reference proteome</keyword>
<evidence type="ECO:0008006" key="3">
    <source>
        <dbReference type="Google" id="ProtNLM"/>
    </source>
</evidence>
<protein>
    <recommendedName>
        <fullName evidence="3">Secreted protein</fullName>
    </recommendedName>
</protein>
<sequence>MQLPAISCYLFALPLITCAKWKVALCGNSIFVSKKVKIRPYEYKDERTHAAEKEVRTKETECVLPGQGSMELRTCPAME</sequence>
<gene>
    <name evidence="1" type="ORF">GCM10023093_25890</name>
</gene>
<organism evidence="1 2">
    <name type="scientific">Nemorincola caseinilytica</name>
    <dbReference type="NCBI Taxonomy" id="2054315"/>
    <lineage>
        <taxon>Bacteria</taxon>
        <taxon>Pseudomonadati</taxon>
        <taxon>Bacteroidota</taxon>
        <taxon>Chitinophagia</taxon>
        <taxon>Chitinophagales</taxon>
        <taxon>Chitinophagaceae</taxon>
        <taxon>Nemorincola</taxon>
    </lineage>
</organism>
<comment type="caution">
    <text evidence="1">The sequence shown here is derived from an EMBL/GenBank/DDBJ whole genome shotgun (WGS) entry which is preliminary data.</text>
</comment>
<accession>A0ABP8NKD7</accession>
<dbReference type="EMBL" id="BAABFA010000019">
    <property type="protein sequence ID" value="GAA4468387.1"/>
    <property type="molecule type" value="Genomic_DNA"/>
</dbReference>